<evidence type="ECO:0000313" key="3">
    <source>
        <dbReference type="Proteomes" id="UP001501057"/>
    </source>
</evidence>
<dbReference type="InterPro" id="IPR021215">
    <property type="entry name" value="DUF2752"/>
</dbReference>
<dbReference type="EMBL" id="BAAAME010000002">
    <property type="protein sequence ID" value="GAA1732919.1"/>
    <property type="molecule type" value="Genomic_DNA"/>
</dbReference>
<organism evidence="2 3">
    <name type="scientific">Aeromicrobium alkaliterrae</name>
    <dbReference type="NCBI Taxonomy" id="302168"/>
    <lineage>
        <taxon>Bacteria</taxon>
        <taxon>Bacillati</taxon>
        <taxon>Actinomycetota</taxon>
        <taxon>Actinomycetes</taxon>
        <taxon>Propionibacteriales</taxon>
        <taxon>Nocardioidaceae</taxon>
        <taxon>Aeromicrobium</taxon>
    </lineage>
</organism>
<comment type="caution">
    <text evidence="2">The sequence shown here is derived from an EMBL/GenBank/DDBJ whole genome shotgun (WGS) entry which is preliminary data.</text>
</comment>
<sequence length="150" mass="15994">MTQAVLPPPPPGDARADRSRAALVRVPLVIGTVGASALLALNLRDPHSSGSWGFCPFLLLTGEPCPACGGLRAMNDLTRGDVGAALSSNAAAVVFVAVMGVAWVVWLARRWRGQDVPWIRLSKPWAWAAGISMAAFAILRWTPWGSWLQP</sequence>
<dbReference type="RefSeq" id="WP_344198799.1">
    <property type="nucleotide sequence ID" value="NZ_BAAAME010000002.1"/>
</dbReference>
<keyword evidence="3" id="KW-1185">Reference proteome</keyword>
<dbReference type="Pfam" id="PF10825">
    <property type="entry name" value="DUF2752"/>
    <property type="match status" value="1"/>
</dbReference>
<keyword evidence="1" id="KW-0472">Membrane</keyword>
<dbReference type="Proteomes" id="UP001501057">
    <property type="component" value="Unassembled WGS sequence"/>
</dbReference>
<keyword evidence="1" id="KW-0812">Transmembrane</keyword>
<name>A0ABN2JMT8_9ACTN</name>
<feature type="transmembrane region" description="Helical" evidence="1">
    <location>
        <begin position="84"/>
        <end position="105"/>
    </location>
</feature>
<proteinExistence type="predicted"/>
<evidence type="ECO:0000256" key="1">
    <source>
        <dbReference type="SAM" id="Phobius"/>
    </source>
</evidence>
<keyword evidence="1" id="KW-1133">Transmembrane helix</keyword>
<accession>A0ABN2JMT8</accession>
<feature type="transmembrane region" description="Helical" evidence="1">
    <location>
        <begin position="22"/>
        <end position="43"/>
    </location>
</feature>
<feature type="transmembrane region" description="Helical" evidence="1">
    <location>
        <begin position="125"/>
        <end position="142"/>
    </location>
</feature>
<reference evidence="2 3" key="1">
    <citation type="journal article" date="2019" name="Int. J. Syst. Evol. Microbiol.">
        <title>The Global Catalogue of Microorganisms (GCM) 10K type strain sequencing project: providing services to taxonomists for standard genome sequencing and annotation.</title>
        <authorList>
            <consortium name="The Broad Institute Genomics Platform"/>
            <consortium name="The Broad Institute Genome Sequencing Center for Infectious Disease"/>
            <person name="Wu L."/>
            <person name="Ma J."/>
        </authorList>
    </citation>
    <scope>NUCLEOTIDE SEQUENCE [LARGE SCALE GENOMIC DNA]</scope>
    <source>
        <strain evidence="2 3">JCM 13518</strain>
    </source>
</reference>
<gene>
    <name evidence="2" type="ORF">GCM10009710_12090</name>
</gene>
<protein>
    <submittedName>
        <fullName evidence="2">DUF2752 domain-containing protein</fullName>
    </submittedName>
</protein>
<evidence type="ECO:0000313" key="2">
    <source>
        <dbReference type="EMBL" id="GAA1732919.1"/>
    </source>
</evidence>